<evidence type="ECO:0000313" key="3">
    <source>
        <dbReference type="Proteomes" id="UP000288805"/>
    </source>
</evidence>
<dbReference type="Proteomes" id="UP000288805">
    <property type="component" value="Unassembled WGS sequence"/>
</dbReference>
<accession>A0A438D364</accession>
<reference evidence="2 3" key="1">
    <citation type="journal article" date="2018" name="PLoS Genet.">
        <title>Population sequencing reveals clonal diversity and ancestral inbreeding in the grapevine cultivar Chardonnay.</title>
        <authorList>
            <person name="Roach M.J."/>
            <person name="Johnson D.L."/>
            <person name="Bohlmann J."/>
            <person name="van Vuuren H.J."/>
            <person name="Jones S.J."/>
            <person name="Pretorius I.S."/>
            <person name="Schmidt S.A."/>
            <person name="Borneman A.R."/>
        </authorList>
    </citation>
    <scope>NUCLEOTIDE SEQUENCE [LARGE SCALE GENOMIC DNA]</scope>
    <source>
        <strain evidence="3">cv. Chardonnay</strain>
        <tissue evidence="2">Leaf</tissue>
    </source>
</reference>
<gene>
    <name evidence="2" type="primary">Pol_13</name>
    <name evidence="2" type="ORF">CK203_108032</name>
</gene>
<dbReference type="PROSITE" id="PS50878">
    <property type="entry name" value="RT_POL"/>
    <property type="match status" value="1"/>
</dbReference>
<dbReference type="InterPro" id="IPR043502">
    <property type="entry name" value="DNA/RNA_pol_sf"/>
</dbReference>
<dbReference type="EMBL" id="QGNW01001822">
    <property type="protein sequence ID" value="RVW29905.1"/>
    <property type="molecule type" value="Genomic_DNA"/>
</dbReference>
<dbReference type="AlphaFoldDB" id="A0A438D364"/>
<sequence length="984" mass="112014">MEALSSILERAMEGGFIKGFLANGRGGEGKYGEEEGGWCSRVLREGYRRWKSYLLGLQGQVIRSGVEDVMAWWLTKGGTFTVKSFYSSLVRCSPRGFPLGEEESANHILLHCPKATLLWHLILALFNVQWVMPFSIKDALLSWHLSCIRHDDVVREKREKKLWVMKAKENKANMRVFRLKEKNFAIGNEGIKKILEGGVKDLLKGWWQGFNFKGSCSFILVAKLKAVKSNLKTWNKEVFGKVEGGVVSAFQHLLSDSDDWCPSLDGLVFKRLVGEEAARLEEAFSDEEVVFTLFDLSGNKASGSNGYSLAFWQSSWEFVKEEGGVEDLRDFRPISLVGGLCKLLAKVLANRLKKVVGKVVSSSQNAFVERRQILDVVLIANKAIDSLLKSNECEVLCKLDLEKAYDHLKWDFLLQVLQKMGFGEKWVGWVKWCISTRTFSVLVNDTPTEFFNSSRGLRQGNPLSPYLFVIGMEALSYLIKRAVSGGYLTAFEEQLTHLSWVLMWFEAIFGLRINLDKSEILPVGRVDSLEELTLELGCKVGTLPSSYLGHPLGAPHKLAAWDGVEERFRRRLAMWKRQYISKGGRLTLIQHTLSSMPIYYMSILRMPRSSPFGKWSWRLMVEREALWKQVISRKYGVEEGGWYTCEGREGFGVGLWKEIRKEGSLLSNNIVFSVGNGRRVRFWKDSWCGAEAFCNSFPSLFALAVLKEEWVLEVWDPSVEGGSWGSRFSRAFNDWEVVLVERLLMTIQGKRVSTKWEDRVVWNKTKSGIFLVKSLYSAVESGNTVWFPSNIIWSPYVPPKVVRAGEVFVSPPFCSSLPYGAYYIIPKEIPLERKKLEAGGKIDLPIPYKTKHSLCRKYGKLVNAFFIGMSRGHGSKNLEVFKEGQMGYCTFVRGNLVTWRSKKQTTECFFCEQLLLRLFQGVELNEHGENCHDVLLRQYWDNQGLPKGLIQFSNPVYVNAIYGQPLHANLFSVLLLGLLCLIYT</sequence>
<organism evidence="2 3">
    <name type="scientific">Vitis vinifera</name>
    <name type="common">Grape</name>
    <dbReference type="NCBI Taxonomy" id="29760"/>
    <lineage>
        <taxon>Eukaryota</taxon>
        <taxon>Viridiplantae</taxon>
        <taxon>Streptophyta</taxon>
        <taxon>Embryophyta</taxon>
        <taxon>Tracheophyta</taxon>
        <taxon>Spermatophyta</taxon>
        <taxon>Magnoliopsida</taxon>
        <taxon>eudicotyledons</taxon>
        <taxon>Gunneridae</taxon>
        <taxon>Pentapetalae</taxon>
        <taxon>rosids</taxon>
        <taxon>Vitales</taxon>
        <taxon>Vitaceae</taxon>
        <taxon>Viteae</taxon>
        <taxon>Vitis</taxon>
    </lineage>
</organism>
<name>A0A438D364_VITVI</name>
<comment type="caution">
    <text evidence="2">The sequence shown here is derived from an EMBL/GenBank/DDBJ whole genome shotgun (WGS) entry which is preliminary data.</text>
</comment>
<dbReference type="Pfam" id="PF00078">
    <property type="entry name" value="RVT_1"/>
    <property type="match status" value="1"/>
</dbReference>
<dbReference type="CDD" id="cd01650">
    <property type="entry name" value="RT_nLTR_like"/>
    <property type="match status" value="1"/>
</dbReference>
<evidence type="ECO:0000259" key="1">
    <source>
        <dbReference type="PROSITE" id="PS50878"/>
    </source>
</evidence>
<dbReference type="SUPFAM" id="SSF56672">
    <property type="entry name" value="DNA/RNA polymerases"/>
    <property type="match status" value="1"/>
</dbReference>
<evidence type="ECO:0000313" key="2">
    <source>
        <dbReference type="EMBL" id="RVW29905.1"/>
    </source>
</evidence>
<dbReference type="PANTHER" id="PTHR33116:SF78">
    <property type="entry name" value="OS12G0587133 PROTEIN"/>
    <property type="match status" value="1"/>
</dbReference>
<dbReference type="InterPro" id="IPR000477">
    <property type="entry name" value="RT_dom"/>
</dbReference>
<protein>
    <submittedName>
        <fullName evidence="2">LINE-1 retrotransposable element ORF2 protein</fullName>
    </submittedName>
</protein>
<proteinExistence type="predicted"/>
<dbReference type="PANTHER" id="PTHR33116">
    <property type="entry name" value="REVERSE TRANSCRIPTASE ZINC-BINDING DOMAIN-CONTAINING PROTEIN-RELATED-RELATED"/>
    <property type="match status" value="1"/>
</dbReference>
<feature type="domain" description="Reverse transcriptase" evidence="1">
    <location>
        <begin position="300"/>
        <end position="566"/>
    </location>
</feature>